<evidence type="ECO:0000259" key="9">
    <source>
        <dbReference type="Pfam" id="PF12849"/>
    </source>
</evidence>
<feature type="signal peptide" evidence="8">
    <location>
        <begin position="1"/>
        <end position="25"/>
    </location>
</feature>
<dbReference type="EMBL" id="CP018191">
    <property type="protein sequence ID" value="APH54166.1"/>
    <property type="molecule type" value="Genomic_DNA"/>
</dbReference>
<protein>
    <recommendedName>
        <fullName evidence="4 7">Phosphate-binding protein PstS</fullName>
    </recommendedName>
</protein>
<dbReference type="PIRSF" id="PIRSF002756">
    <property type="entry name" value="PstS"/>
    <property type="match status" value="1"/>
</dbReference>
<comment type="subunit">
    <text evidence="3 7">The complex is composed of two ATP-binding proteins (PstB), two transmembrane proteins (PstC and PstA) and a solute-binding protein (PstS).</text>
</comment>
<comment type="function">
    <text evidence="1 7">Part of the ABC transporter complex PstSACB involved in phosphate import.</text>
</comment>
<dbReference type="GO" id="GO:0035435">
    <property type="term" value="P:phosphate ion transmembrane transport"/>
    <property type="evidence" value="ECO:0007669"/>
    <property type="project" value="InterPro"/>
</dbReference>
<evidence type="ECO:0000256" key="5">
    <source>
        <dbReference type="ARBA" id="ARBA00022448"/>
    </source>
</evidence>
<accession>A0AAC9K6S0</accession>
<dbReference type="Pfam" id="PF12849">
    <property type="entry name" value="PBP_like_2"/>
    <property type="match status" value="1"/>
</dbReference>
<dbReference type="GO" id="GO:0043190">
    <property type="term" value="C:ATP-binding cassette (ABC) transporter complex"/>
    <property type="evidence" value="ECO:0007669"/>
    <property type="project" value="InterPro"/>
</dbReference>
<evidence type="ECO:0000313" key="10">
    <source>
        <dbReference type="EMBL" id="APH54166.1"/>
    </source>
</evidence>
<organism evidence="10 11">
    <name type="scientific">Granulibacter bethesdensis</name>
    <dbReference type="NCBI Taxonomy" id="364410"/>
    <lineage>
        <taxon>Bacteria</taxon>
        <taxon>Pseudomonadati</taxon>
        <taxon>Pseudomonadota</taxon>
        <taxon>Alphaproteobacteria</taxon>
        <taxon>Acetobacterales</taxon>
        <taxon>Acetobacteraceae</taxon>
        <taxon>Granulibacter</taxon>
    </lineage>
</organism>
<sequence>MKFAPSAIAAVLIGAGLIAPACAQAQQVVGAGSSFAAPLYDKWSEQAKPSTGVSLNYQAIGSGAGQTQIFNRTVDFGASDAPVSADKLRAHKLLQFPSAMGAVDVIVNIPGIKSNELKLTGPIIAAIYAGTITKWNDPKIQEINKGIKLPRLAIAPVYRADGSGTTFVFTDYLSLVDSDWASKIGRATSISWPAGSGAKGSAGVAGTVQQIPGSIGYVEAAYATQSHLVTVQLQNKAGKFVAPTPANFAATAAAADWTKAQNFAIDLNDQAGDTSWPIESATFVLVPTDPTSAEKASAVLKLFDWGFKNGDALASDLQYIPLPASVKDTIRAAWHDGIKGPDGKPVF</sequence>
<dbReference type="InterPro" id="IPR024370">
    <property type="entry name" value="PBP_domain"/>
</dbReference>
<evidence type="ECO:0000256" key="4">
    <source>
        <dbReference type="ARBA" id="ARBA00021889"/>
    </source>
</evidence>
<keyword evidence="6 7" id="KW-0592">Phosphate transport</keyword>
<evidence type="ECO:0000256" key="3">
    <source>
        <dbReference type="ARBA" id="ARBA00011529"/>
    </source>
</evidence>
<dbReference type="GO" id="GO:0042301">
    <property type="term" value="F:phosphate ion binding"/>
    <property type="evidence" value="ECO:0007669"/>
    <property type="project" value="InterPro"/>
</dbReference>
<gene>
    <name evidence="10" type="ORF">GbCGDNIH9_0910</name>
</gene>
<evidence type="ECO:0000256" key="6">
    <source>
        <dbReference type="ARBA" id="ARBA00022592"/>
    </source>
</evidence>
<feature type="domain" description="PBP" evidence="9">
    <location>
        <begin position="25"/>
        <end position="297"/>
    </location>
</feature>
<dbReference type="PANTHER" id="PTHR42996:SF1">
    <property type="entry name" value="PHOSPHATE-BINDING PROTEIN PSTS"/>
    <property type="match status" value="1"/>
</dbReference>
<keyword evidence="5 7" id="KW-0813">Transport</keyword>
<dbReference type="SUPFAM" id="SSF53850">
    <property type="entry name" value="Periplasmic binding protein-like II"/>
    <property type="match status" value="1"/>
</dbReference>
<feature type="chain" id="PRO_5042220586" description="Phosphate-binding protein PstS" evidence="8">
    <location>
        <begin position="26"/>
        <end position="347"/>
    </location>
</feature>
<evidence type="ECO:0000256" key="7">
    <source>
        <dbReference type="PIRNR" id="PIRNR002756"/>
    </source>
</evidence>
<name>A0AAC9K6S0_9PROT</name>
<comment type="similarity">
    <text evidence="2 7">Belongs to the PstS family.</text>
</comment>
<keyword evidence="8" id="KW-0732">Signal</keyword>
<reference evidence="11" key="1">
    <citation type="submission" date="2016-11" db="EMBL/GenBank/DDBJ databases">
        <title>Comparative genomic and phenotypic analysis of Granulibacter bethesdensis clinical isolates from patients with chronic granulomatous disease.</title>
        <authorList>
            <person name="Zarember K.A."/>
            <person name="Porcella S.F."/>
            <person name="Chu J."/>
            <person name="Ding L."/>
            <person name="Dahlstrom E."/>
            <person name="Barbian K."/>
            <person name="Martens C."/>
            <person name="Sykora L."/>
            <person name="Kramer S."/>
            <person name="Pettinato A.M."/>
            <person name="Hong H."/>
            <person name="Wald G."/>
            <person name="Berg L.J."/>
            <person name="Rogge L.S."/>
            <person name="Greenberg D.E."/>
            <person name="Falcone E.L."/>
            <person name="Neves J.F."/>
            <person name="Simoes M.J."/>
            <person name="Casal M."/>
            <person name="Rodriguez-Lopez F.C."/>
            <person name="Zelazny A."/>
            <person name="Gallin J.I."/>
            <person name="Holland S.M."/>
        </authorList>
    </citation>
    <scope>NUCLEOTIDE SEQUENCE [LARGE SCALE GENOMIC DNA]</scope>
    <source>
        <strain evidence="11">NIH9.1</strain>
    </source>
</reference>
<evidence type="ECO:0000256" key="2">
    <source>
        <dbReference type="ARBA" id="ARBA00008725"/>
    </source>
</evidence>
<evidence type="ECO:0000256" key="1">
    <source>
        <dbReference type="ARBA" id="ARBA00002841"/>
    </source>
</evidence>
<evidence type="ECO:0000256" key="8">
    <source>
        <dbReference type="SAM" id="SignalP"/>
    </source>
</evidence>
<evidence type="ECO:0000313" key="11">
    <source>
        <dbReference type="Proteomes" id="UP000182373"/>
    </source>
</evidence>
<dbReference type="PANTHER" id="PTHR42996">
    <property type="entry name" value="PHOSPHATE-BINDING PROTEIN PSTS"/>
    <property type="match status" value="1"/>
</dbReference>
<dbReference type="InterPro" id="IPR050962">
    <property type="entry name" value="Phosphate-bind_PstS"/>
</dbReference>
<proteinExistence type="inferred from homology"/>
<dbReference type="Proteomes" id="UP000182373">
    <property type="component" value="Chromosome"/>
</dbReference>
<dbReference type="NCBIfam" id="NF008171">
    <property type="entry name" value="PRK10918.1"/>
    <property type="match status" value="1"/>
</dbReference>
<dbReference type="NCBIfam" id="TIGR00975">
    <property type="entry name" value="3a0107s03"/>
    <property type="match status" value="1"/>
</dbReference>
<dbReference type="RefSeq" id="WP_072572282.1">
    <property type="nucleotide sequence ID" value="NZ_CP018191.1"/>
</dbReference>
<dbReference type="CDD" id="cd13565">
    <property type="entry name" value="PBP2_PstS"/>
    <property type="match status" value="1"/>
</dbReference>
<dbReference type="InterPro" id="IPR005673">
    <property type="entry name" value="ABC_phos-bd_PstS"/>
</dbReference>
<dbReference type="AlphaFoldDB" id="A0AAC9K6S0"/>
<dbReference type="Gene3D" id="3.40.190.10">
    <property type="entry name" value="Periplasmic binding protein-like II"/>
    <property type="match status" value="2"/>
</dbReference>